<dbReference type="GO" id="GO:0005634">
    <property type="term" value="C:nucleus"/>
    <property type="evidence" value="ECO:0007669"/>
    <property type="project" value="UniProtKB-SubCell"/>
</dbReference>
<dbReference type="PRINTS" id="PR00755">
    <property type="entry name" value="AFLATOXINBRP"/>
</dbReference>
<feature type="region of interest" description="Disordered" evidence="6">
    <location>
        <begin position="905"/>
        <end position="1007"/>
    </location>
</feature>
<keyword evidence="5" id="KW-0539">Nucleus</keyword>
<dbReference type="GO" id="GO:0000981">
    <property type="term" value="F:DNA-binding transcription factor activity, RNA polymerase II-specific"/>
    <property type="evidence" value="ECO:0007669"/>
    <property type="project" value="InterPro"/>
</dbReference>
<evidence type="ECO:0000256" key="5">
    <source>
        <dbReference type="ARBA" id="ARBA00023242"/>
    </source>
</evidence>
<dbReference type="SMART" id="SM00066">
    <property type="entry name" value="GAL4"/>
    <property type="match status" value="2"/>
</dbReference>
<gene>
    <name evidence="8" type="ORF">CFIMG_002178RA</name>
</gene>
<feature type="domain" description="Zn(2)-C6 fungal-type" evidence="7">
    <location>
        <begin position="155"/>
        <end position="185"/>
    </location>
</feature>
<dbReference type="Proteomes" id="UP000222788">
    <property type="component" value="Unassembled WGS sequence"/>
</dbReference>
<evidence type="ECO:0000259" key="7">
    <source>
        <dbReference type="PROSITE" id="PS50048"/>
    </source>
</evidence>
<accession>A0A2C5X4K9</accession>
<evidence type="ECO:0000256" key="6">
    <source>
        <dbReference type="SAM" id="MobiDB-lite"/>
    </source>
</evidence>
<name>A0A2C5X4K9_9PEZI</name>
<dbReference type="Pfam" id="PF00172">
    <property type="entry name" value="Zn_clus"/>
    <property type="match status" value="1"/>
</dbReference>
<reference evidence="8 9" key="2">
    <citation type="journal article" date="2013" name="IMA Fungus">
        <title>IMA Genome-F 1: Ceratocystis fimbriata: Draft nuclear genome sequence for the plant pathogen, Ceratocystis fimbriata.</title>
        <authorList>
            <person name="Wilken P.M."/>
            <person name="Steenkamp E.T."/>
            <person name="Wingfield M.J."/>
            <person name="de Beer Z.W."/>
            <person name="Wingfield B.D."/>
        </authorList>
    </citation>
    <scope>NUCLEOTIDE SEQUENCE [LARGE SCALE GENOMIC DNA]</scope>
    <source>
        <strain evidence="8 9">CBS 114723</strain>
    </source>
</reference>
<dbReference type="EMBL" id="APWK03000053">
    <property type="protein sequence ID" value="PHH52932.1"/>
    <property type="molecule type" value="Genomic_DNA"/>
</dbReference>
<dbReference type="PANTHER" id="PTHR47338">
    <property type="entry name" value="ZN(II)2CYS6 TRANSCRIPTION FACTOR (EUROFUNG)-RELATED"/>
    <property type="match status" value="1"/>
</dbReference>
<evidence type="ECO:0000256" key="3">
    <source>
        <dbReference type="ARBA" id="ARBA00023015"/>
    </source>
</evidence>
<comment type="caution">
    <text evidence="8">The sequence shown here is derived from an EMBL/GenBank/DDBJ whole genome shotgun (WGS) entry which is preliminary data.</text>
</comment>
<dbReference type="CDD" id="cd00067">
    <property type="entry name" value="GAL4"/>
    <property type="match status" value="2"/>
</dbReference>
<feature type="compositionally biased region" description="Basic residues" evidence="6">
    <location>
        <begin position="1"/>
        <end position="14"/>
    </location>
</feature>
<dbReference type="Pfam" id="PF04082">
    <property type="entry name" value="Fungal_trans"/>
    <property type="match status" value="1"/>
</dbReference>
<proteinExistence type="predicted"/>
<dbReference type="CDD" id="cd12148">
    <property type="entry name" value="fungal_TF_MHR"/>
    <property type="match status" value="1"/>
</dbReference>
<sequence>MDNRQQQKHYHHQQHPPPSSQQNSFNDFPNPLPAIAISAPAPASVLVSTSTPTPSSEQPFSAIAATAGLSSSAPGPKKRRSQASLADCCKTCRLRKVKCTGKPADGVRCTICQRLDLKCSFVALTEGPIDIGSARSTPSRSHTEAGTIRKRAQRACTNCHTHKTKCSSDQPRCKRCEANNMVCEYQVSKRKFNSNAPTTAASVASAASVPSQTSEVSPVDDQAARVVDDRVPDNAGVDGPAGPGSPEQSSEALHTRFVELLNLESEDLLRRRDFIQLHVDAYFQNVYHLPCLSFYHRESLNKEIEKGTLSPTQVAAICSVAAFFVTSNENAKDFAMTCCRQVEFQLFRNVGSLTESNLTLYALCIVHNLFVGKYAKCWQLVAVACRIMLGLQLNWDIPGSQKTFIQQECSRRLAWHMFHMDRICAGGFDAYVCFNEDNMKLRLPCNEEAFQANQPVSAERLTEKGPRNVSSSTYSMGRQGYTIRLINLRHHVQSIAKKFSGGTAFVHGVKWEASRVMEEVNRLQNEVSSFTASLPDDLKLNEQNIARWAGSREEQIYVFVHSWICALHVELYQFAVPGLQESGSAELLRKLPNNFLIKAQKQAVAFAVAAARFWRMFQAQATINRDPLAPLYLGDTYLMPSVQGCTKVLITALHHKLYDNLAEHSTAPLSRAEPINADSIRDFITATVTFIKPLASVIPSMKTQFTQLCQDVAELDKKLGPKLLLQQATPNQPLVSPQDPPPATFNVPMKLPGPEFILDNASTFNVSIRADDLSTRPIADPNLMVTNWLGMSTPTPCGNNSGNANPNNNSNANANANAMINSSNTATAINDPHDMYTDMVGFGPDFDSEFCPPGMPLLLAEARGLPAYSVFPFALPEAGSSSAGMPLLGIQTLGDGGVSVAGGRVGGGETYAVQPGPHSQNNGNPHGHGHGQGFGPSQGHPLGHHPLGGHSLGHGHPQQQMHSAQMHDQQLMLQQHSAQSAQHQNQPQPPPQQQHQHHPNQPRQNQQHHPAIFSQGYNGSIHYPGGMT</sequence>
<feature type="region of interest" description="Disordered" evidence="6">
    <location>
        <begin position="1"/>
        <end position="35"/>
    </location>
</feature>
<dbReference type="InterPro" id="IPR007219">
    <property type="entry name" value="XnlR_reg_dom"/>
</dbReference>
<reference evidence="8 9" key="1">
    <citation type="journal article" date="2013" name="Fungal Biol.">
        <title>Analysis of microsatellite markers in the genome of the plant pathogen Ceratocystis fimbriata.</title>
        <authorList>
            <person name="Simpson M.C."/>
            <person name="Wilken P.M."/>
            <person name="Coetzee M.P."/>
            <person name="Wingfield M.J."/>
            <person name="Wingfield B.D."/>
        </authorList>
    </citation>
    <scope>NUCLEOTIDE SEQUENCE [LARGE SCALE GENOMIC DNA]</scope>
    <source>
        <strain evidence="8 9">CBS 114723</strain>
    </source>
</reference>
<evidence type="ECO:0000256" key="4">
    <source>
        <dbReference type="ARBA" id="ARBA00023163"/>
    </source>
</evidence>
<feature type="compositionally biased region" description="Low complexity" evidence="6">
    <location>
        <begin position="914"/>
        <end position="925"/>
    </location>
</feature>
<feature type="domain" description="Zn(2)-C6 fungal-type" evidence="7">
    <location>
        <begin position="88"/>
        <end position="121"/>
    </location>
</feature>
<dbReference type="SUPFAM" id="SSF57701">
    <property type="entry name" value="Zn2/Cys6 DNA-binding domain"/>
    <property type="match status" value="2"/>
</dbReference>
<keyword evidence="9" id="KW-1185">Reference proteome</keyword>
<protein>
    <recommendedName>
        <fullName evidence="7">Zn(2)-C6 fungal-type domain-containing protein</fullName>
    </recommendedName>
</protein>
<dbReference type="SMART" id="SM00906">
    <property type="entry name" value="Fungal_trans"/>
    <property type="match status" value="1"/>
</dbReference>
<evidence type="ECO:0000313" key="9">
    <source>
        <dbReference type="Proteomes" id="UP000222788"/>
    </source>
</evidence>
<evidence type="ECO:0000313" key="8">
    <source>
        <dbReference type="EMBL" id="PHH52932.1"/>
    </source>
</evidence>
<dbReference type="GO" id="GO:0006351">
    <property type="term" value="P:DNA-templated transcription"/>
    <property type="evidence" value="ECO:0007669"/>
    <property type="project" value="InterPro"/>
</dbReference>
<dbReference type="PROSITE" id="PS00463">
    <property type="entry name" value="ZN2_CY6_FUNGAL_1"/>
    <property type="match status" value="1"/>
</dbReference>
<dbReference type="STRING" id="1035309.A0A2C5X4K9"/>
<dbReference type="OrthoDB" id="4685598at2759"/>
<feature type="region of interest" description="Disordered" evidence="6">
    <location>
        <begin position="231"/>
        <end position="250"/>
    </location>
</feature>
<dbReference type="PROSITE" id="PS50048">
    <property type="entry name" value="ZN2_CY6_FUNGAL_2"/>
    <property type="match status" value="2"/>
</dbReference>
<comment type="subcellular location">
    <subcellularLocation>
        <location evidence="1">Nucleus</location>
    </subcellularLocation>
</comment>
<keyword evidence="4" id="KW-0804">Transcription</keyword>
<dbReference type="Gene3D" id="4.10.240.10">
    <property type="entry name" value="Zn(2)-C6 fungal-type DNA-binding domain"/>
    <property type="match status" value="2"/>
</dbReference>
<dbReference type="InterPro" id="IPR001138">
    <property type="entry name" value="Zn2Cys6_DnaBD"/>
</dbReference>
<dbReference type="InterPro" id="IPR036864">
    <property type="entry name" value="Zn2-C6_fun-type_DNA-bd_sf"/>
</dbReference>
<evidence type="ECO:0000256" key="1">
    <source>
        <dbReference type="ARBA" id="ARBA00004123"/>
    </source>
</evidence>
<dbReference type="GO" id="GO:0003677">
    <property type="term" value="F:DNA binding"/>
    <property type="evidence" value="ECO:0007669"/>
    <property type="project" value="InterPro"/>
</dbReference>
<feature type="compositionally biased region" description="Low complexity" evidence="6">
    <location>
        <begin position="937"/>
        <end position="986"/>
    </location>
</feature>
<dbReference type="InterPro" id="IPR050815">
    <property type="entry name" value="TF_fung"/>
</dbReference>
<keyword evidence="3" id="KW-0805">Transcription regulation</keyword>
<keyword evidence="2" id="KW-0479">Metal-binding</keyword>
<organism evidence="8 9">
    <name type="scientific">Ceratocystis fimbriata CBS 114723</name>
    <dbReference type="NCBI Taxonomy" id="1035309"/>
    <lineage>
        <taxon>Eukaryota</taxon>
        <taxon>Fungi</taxon>
        <taxon>Dikarya</taxon>
        <taxon>Ascomycota</taxon>
        <taxon>Pezizomycotina</taxon>
        <taxon>Sordariomycetes</taxon>
        <taxon>Hypocreomycetidae</taxon>
        <taxon>Microascales</taxon>
        <taxon>Ceratocystidaceae</taxon>
        <taxon>Ceratocystis</taxon>
    </lineage>
</organism>
<evidence type="ECO:0000256" key="2">
    <source>
        <dbReference type="ARBA" id="ARBA00022723"/>
    </source>
</evidence>
<dbReference type="PANTHER" id="PTHR47338:SF7">
    <property type="entry name" value="ZN(II)2CYS6 TRANSCRIPTION FACTOR (EUROFUNG)"/>
    <property type="match status" value="1"/>
</dbReference>
<dbReference type="AlphaFoldDB" id="A0A2C5X4K9"/>
<dbReference type="GO" id="GO:0008270">
    <property type="term" value="F:zinc ion binding"/>
    <property type="evidence" value="ECO:0007669"/>
    <property type="project" value="InterPro"/>
</dbReference>